<keyword evidence="5" id="KW-0269">Exonuclease</keyword>
<keyword evidence="1 14" id="KW-0540">Nuclease</keyword>
<keyword evidence="4 14" id="KW-0378">Hydrolase</keyword>
<evidence type="ECO:0000256" key="11">
    <source>
        <dbReference type="ARBA" id="ARBA00023211"/>
    </source>
</evidence>
<dbReference type="AlphaFoldDB" id="C8W2P4"/>
<comment type="function">
    <text evidence="14">CRISPR (clustered regularly interspaced short palindromic repeat), is an adaptive immune system that provides protection against mobile genetic elements (viruses, transposable elements and conjugative plasmids). CRISPR clusters contain spacers, sequences complementary to antecedent mobile elements, and target invading nucleic acids. CRISPR clusters are transcribed and processed into CRISPR RNA (crRNA). Acts as a dsDNA endonuclease. Involved in the integration of spacer DNA into the CRISPR cassette.</text>
</comment>
<dbReference type="GO" id="GO:0051607">
    <property type="term" value="P:defense response to virus"/>
    <property type="evidence" value="ECO:0007669"/>
    <property type="project" value="UniProtKB-UniRule"/>
</dbReference>
<keyword evidence="11 14" id="KW-0464">Manganese</keyword>
<feature type="binding site" evidence="14">
    <location>
        <position position="437"/>
    </location>
    <ligand>
        <name>Mn(2+)</name>
        <dbReference type="ChEBI" id="CHEBI:29035"/>
    </ligand>
</feature>
<evidence type="ECO:0000259" key="15">
    <source>
        <dbReference type="Pfam" id="PF01930"/>
    </source>
</evidence>
<keyword evidence="9 14" id="KW-0051">Antiviral defense</keyword>
<dbReference type="GO" id="GO:0043571">
    <property type="term" value="P:maintenance of CRISPR repeat elements"/>
    <property type="evidence" value="ECO:0007669"/>
    <property type="project" value="UniProtKB-UniRule"/>
</dbReference>
<dbReference type="InterPro" id="IPR042206">
    <property type="entry name" value="CRISPR-assoc_Cas1_C"/>
</dbReference>
<feature type="binding site" evidence="14">
    <location>
        <position position="370"/>
    </location>
    <ligand>
        <name>Mn(2+)</name>
        <dbReference type="ChEBI" id="CHEBI:29035"/>
    </ligand>
</feature>
<dbReference type="InterPro" id="IPR002729">
    <property type="entry name" value="CRISPR-assoc_Cas1"/>
</dbReference>
<dbReference type="GO" id="GO:0046872">
    <property type="term" value="F:metal ion binding"/>
    <property type="evidence" value="ECO:0007669"/>
    <property type="project" value="UniProtKB-UniRule"/>
</dbReference>
<evidence type="ECO:0000256" key="13">
    <source>
        <dbReference type="ARBA" id="ARBA00038592"/>
    </source>
</evidence>
<evidence type="ECO:0000256" key="3">
    <source>
        <dbReference type="ARBA" id="ARBA00022759"/>
    </source>
</evidence>
<dbReference type="NCBIfam" id="TIGR00372">
    <property type="entry name" value="cas4"/>
    <property type="match status" value="1"/>
</dbReference>
<feature type="domain" description="DUF83" evidence="15">
    <location>
        <begin position="16"/>
        <end position="188"/>
    </location>
</feature>
<protein>
    <recommendedName>
        <fullName evidence="14">CRISPR-associated endonuclease Cas1</fullName>
        <ecNumber evidence="14">3.1.-.-</ecNumber>
    </recommendedName>
</protein>
<evidence type="ECO:0000256" key="14">
    <source>
        <dbReference type="HAMAP-Rule" id="MF_01470"/>
    </source>
</evidence>
<dbReference type="InterPro" id="IPR013343">
    <property type="entry name" value="CRISPR-assoc_prot_Cas4"/>
</dbReference>
<evidence type="ECO:0000256" key="5">
    <source>
        <dbReference type="ARBA" id="ARBA00022839"/>
    </source>
</evidence>
<dbReference type="Gene3D" id="3.100.10.20">
    <property type="entry name" value="CRISPR-associated endonuclease Cas1, N-terminal domain"/>
    <property type="match status" value="1"/>
</dbReference>
<dbReference type="PANTHER" id="PTHR34353:SF2">
    <property type="entry name" value="CRISPR-ASSOCIATED ENDONUCLEASE CAS1 1"/>
    <property type="match status" value="1"/>
</dbReference>
<evidence type="ECO:0000256" key="7">
    <source>
        <dbReference type="ARBA" id="ARBA00023004"/>
    </source>
</evidence>
<dbReference type="NCBIfam" id="TIGR00287">
    <property type="entry name" value="cas1"/>
    <property type="match status" value="1"/>
</dbReference>
<gene>
    <name evidence="14" type="primary">cas1</name>
    <name evidence="16" type="ordered locus">Dtox_2974</name>
</gene>
<proteinExistence type="inferred from homology"/>
<comment type="similarity">
    <text evidence="14">Belongs to the CRISPR-associated endonuclease Cas1 family.</text>
</comment>
<feature type="binding site" evidence="14">
    <location>
        <position position="452"/>
    </location>
    <ligand>
        <name>Mn(2+)</name>
        <dbReference type="ChEBI" id="CHEBI:29035"/>
    </ligand>
</feature>
<dbReference type="EC" id="3.1.-.-" evidence="14"/>
<evidence type="ECO:0000256" key="8">
    <source>
        <dbReference type="ARBA" id="ARBA00023014"/>
    </source>
</evidence>
<dbReference type="GO" id="GO:0004519">
    <property type="term" value="F:endonuclease activity"/>
    <property type="evidence" value="ECO:0007669"/>
    <property type="project" value="UniProtKB-UniRule"/>
</dbReference>
<name>C8W2P4_DESAS</name>
<reference evidence="16 17" key="1">
    <citation type="journal article" date="2009" name="Stand. Genomic Sci.">
        <title>Complete genome sequence of Desulfotomaculum acetoxidans type strain (5575).</title>
        <authorList>
            <person name="Spring S."/>
            <person name="Lapidus A."/>
            <person name="Schroder M."/>
            <person name="Gleim D."/>
            <person name="Sims D."/>
            <person name="Meincke L."/>
            <person name="Glavina Del Rio T."/>
            <person name="Tice H."/>
            <person name="Copeland A."/>
            <person name="Cheng J.F."/>
            <person name="Lucas S."/>
            <person name="Chen F."/>
            <person name="Nolan M."/>
            <person name="Bruce D."/>
            <person name="Goodwin L."/>
            <person name="Pitluck S."/>
            <person name="Ivanova N."/>
            <person name="Mavromatis K."/>
            <person name="Mikhailova N."/>
            <person name="Pati A."/>
            <person name="Chen A."/>
            <person name="Palaniappan K."/>
            <person name="Land M."/>
            <person name="Hauser L."/>
            <person name="Chang Y.J."/>
            <person name="Jeffries C.D."/>
            <person name="Chain P."/>
            <person name="Saunders E."/>
            <person name="Brettin T."/>
            <person name="Detter J.C."/>
            <person name="Goker M."/>
            <person name="Bristow J."/>
            <person name="Eisen J.A."/>
            <person name="Markowitz V."/>
            <person name="Hugenholtz P."/>
            <person name="Kyrpides N.C."/>
            <person name="Klenk H.P."/>
            <person name="Han C."/>
        </authorList>
    </citation>
    <scope>NUCLEOTIDE SEQUENCE [LARGE SCALE GENOMIC DNA]</scope>
    <source>
        <strain evidence="17">ATCC 49208 / DSM 771 / VKM B-1644</strain>
    </source>
</reference>
<dbReference type="EMBL" id="CP001720">
    <property type="protein sequence ID" value="ACV63728.1"/>
    <property type="molecule type" value="Genomic_DNA"/>
</dbReference>
<keyword evidence="2 14" id="KW-0479">Metal-binding</keyword>
<dbReference type="RefSeq" id="WP_015758420.1">
    <property type="nucleotide sequence ID" value="NC_013216.1"/>
</dbReference>
<comment type="subunit">
    <text evidence="13 14">Homodimer, forms a heterotetramer with a Cas2 homodimer.</text>
</comment>
<dbReference type="InterPro" id="IPR042211">
    <property type="entry name" value="CRISPR-assoc_Cas1_N"/>
</dbReference>
<dbReference type="eggNOG" id="COG1518">
    <property type="taxonomic scope" value="Bacteria"/>
</dbReference>
<organism evidence="16 17">
    <name type="scientific">Desulfofarcimen acetoxidans (strain ATCC 49208 / DSM 771 / KCTC 5769 / VKM B-1644 / 5575)</name>
    <name type="common">Desulfotomaculum acetoxidans</name>
    <dbReference type="NCBI Taxonomy" id="485916"/>
    <lineage>
        <taxon>Bacteria</taxon>
        <taxon>Bacillati</taxon>
        <taxon>Bacillota</taxon>
        <taxon>Clostridia</taxon>
        <taxon>Eubacteriales</taxon>
        <taxon>Peptococcaceae</taxon>
        <taxon>Desulfofarcimen</taxon>
    </lineage>
</organism>
<dbReference type="Gene3D" id="1.20.120.920">
    <property type="entry name" value="CRISPR-associated endonuclease Cas1, C-terminal domain"/>
    <property type="match status" value="1"/>
</dbReference>
<dbReference type="InterPro" id="IPR022765">
    <property type="entry name" value="Dna2/Cas4_DUF83"/>
</dbReference>
<evidence type="ECO:0000256" key="2">
    <source>
        <dbReference type="ARBA" id="ARBA00022723"/>
    </source>
</evidence>
<evidence type="ECO:0000256" key="6">
    <source>
        <dbReference type="ARBA" id="ARBA00022842"/>
    </source>
</evidence>
<dbReference type="HAMAP" id="MF_01470">
    <property type="entry name" value="Cas1"/>
    <property type="match status" value="1"/>
</dbReference>
<dbReference type="STRING" id="485916.Dtox_2974"/>
<dbReference type="InterPro" id="IPR011604">
    <property type="entry name" value="PDDEXK-like_dom_sf"/>
</dbReference>
<keyword evidence="7" id="KW-0408">Iron</keyword>
<dbReference type="Gene3D" id="3.90.320.10">
    <property type="match status" value="1"/>
</dbReference>
<evidence type="ECO:0000256" key="1">
    <source>
        <dbReference type="ARBA" id="ARBA00022722"/>
    </source>
</evidence>
<dbReference type="InterPro" id="IPR050646">
    <property type="entry name" value="Cas1"/>
</dbReference>
<dbReference type="HOGENOM" id="CLU_466793_0_0_9"/>
<evidence type="ECO:0000313" key="17">
    <source>
        <dbReference type="Proteomes" id="UP000002217"/>
    </source>
</evidence>
<evidence type="ECO:0000256" key="9">
    <source>
        <dbReference type="ARBA" id="ARBA00023118"/>
    </source>
</evidence>
<dbReference type="PANTHER" id="PTHR34353">
    <property type="entry name" value="CRISPR-ASSOCIATED ENDONUCLEASE CAS1 1"/>
    <property type="match status" value="1"/>
</dbReference>
<dbReference type="Proteomes" id="UP000002217">
    <property type="component" value="Chromosome"/>
</dbReference>
<comment type="cofactor">
    <cofactor evidence="14">
        <name>Mg(2+)</name>
        <dbReference type="ChEBI" id="CHEBI:18420"/>
    </cofactor>
    <cofactor evidence="14">
        <name>Mn(2+)</name>
        <dbReference type="ChEBI" id="CHEBI:29035"/>
    </cofactor>
</comment>
<keyword evidence="6 14" id="KW-0460">Magnesium</keyword>
<keyword evidence="17" id="KW-1185">Reference proteome</keyword>
<dbReference type="eggNOG" id="COG1468">
    <property type="taxonomic scope" value="Bacteria"/>
</dbReference>
<dbReference type="GO" id="GO:0051536">
    <property type="term" value="F:iron-sulfur cluster binding"/>
    <property type="evidence" value="ECO:0007669"/>
    <property type="project" value="UniProtKB-KW"/>
</dbReference>
<evidence type="ECO:0000256" key="12">
    <source>
        <dbReference type="ARBA" id="ARBA00033996"/>
    </source>
</evidence>
<comment type="catalytic activity">
    <reaction evidence="12">
        <text>exonucleolytic cleavage in the 5'- to 3'-direction to yield nucleoside 3'-phosphates.</text>
        <dbReference type="EC" id="3.1.12.1"/>
    </reaction>
</comment>
<keyword evidence="10 14" id="KW-0238">DNA-binding</keyword>
<keyword evidence="3 14" id="KW-0255">Endonuclease</keyword>
<keyword evidence="8" id="KW-0411">Iron-sulfur</keyword>
<dbReference type="KEGG" id="dae:Dtox_2974"/>
<dbReference type="Pfam" id="PF01930">
    <property type="entry name" value="Cas_Cas4"/>
    <property type="match status" value="1"/>
</dbReference>
<evidence type="ECO:0000256" key="10">
    <source>
        <dbReference type="ARBA" id="ARBA00023125"/>
    </source>
</evidence>
<accession>C8W2P4</accession>
<sequence length="545" mass="62999">MDEMCCDSQYKYLPVSAVAEILYCPRNFYYRIVEGAKEYNAHLLEGQLQEEKRNNRLAISREEYQQNKSVMVSSERLRLIGVLDAVEEGEDIYPVEYKKGELKESLNDDVQVCAQAMLLEEKLGREILRGYIYYSQSHARRVVVFDRSLRELVENTIKRAYEIIYSGQIPQPLADFRCYGCSLAGRCLPYEVNYLTGADDKTPARPLPSLNLGRVLYVDEPGAYVRKKGERVQVTRDKEVLVDIPLCNLEQLVLAGTVNISAQVIKLLLDRGTEVHFVSRAGKYYGSLQPALTKNSALRIAQHKAYQDMELRLKYAVLFVQGKLANMRTILLRYNRDLKEKQLEEAICRLKSLSKNLYKADSLNSLMGIEGAATREYFRVFNYMIKQHVPFNFQQRSRRPPGDPVNALLSFAYTLLTKDMIASVSIVGYDPYIGFLHRSDYGRPALALDFIEEFRPIVADSVVLTVLNKGMINTDDFEYKMGGCFLNDSGRKKFYRAYEERRHEMISHPLFGYRISYMRVFELQARFFAKVLRGELNEYKPFMVR</sequence>
<dbReference type="GO" id="GO:0004527">
    <property type="term" value="F:exonuclease activity"/>
    <property type="evidence" value="ECO:0007669"/>
    <property type="project" value="UniProtKB-KW"/>
</dbReference>
<dbReference type="OrthoDB" id="9803119at2"/>
<evidence type="ECO:0000313" key="16">
    <source>
        <dbReference type="EMBL" id="ACV63728.1"/>
    </source>
</evidence>
<evidence type="ECO:0000256" key="4">
    <source>
        <dbReference type="ARBA" id="ARBA00022801"/>
    </source>
</evidence>
<dbReference type="CDD" id="cd09634">
    <property type="entry name" value="Cas1_I-II-III"/>
    <property type="match status" value="1"/>
</dbReference>
<dbReference type="GO" id="GO:0003677">
    <property type="term" value="F:DNA binding"/>
    <property type="evidence" value="ECO:0007669"/>
    <property type="project" value="UniProtKB-KW"/>
</dbReference>
<dbReference type="Pfam" id="PF01867">
    <property type="entry name" value="Cas_Cas1"/>
    <property type="match status" value="1"/>
</dbReference>